<gene>
    <name evidence="2" type="ORF">PECUL_23A044561</name>
</gene>
<sequence>MADAIGQTSSEEELSMDTFDELPQRGGLHHTSSEEEDDRPATKRDNKSLHKDIRSLIQADLAIIREDIHSLTGRVKLTEEEVSGLLTSQTAMQEAQATTSRAQESLAAKMADLEDKSLVSSLDKMAILAAVRDSACDFKSRMLSFYSDLSRATLMWRRSMRPVTGVLQRHGIPSRWGNPCSLQVTKEGMLHHITEAAEFRSFP</sequence>
<reference evidence="2" key="1">
    <citation type="submission" date="2022-03" db="EMBL/GenBank/DDBJ databases">
        <authorList>
            <person name="Alioto T."/>
            <person name="Alioto T."/>
            <person name="Gomez Garrido J."/>
        </authorList>
    </citation>
    <scope>NUCLEOTIDE SEQUENCE</scope>
</reference>
<name>A0AAD1TIF4_PELCU</name>
<feature type="compositionally biased region" description="Basic and acidic residues" evidence="1">
    <location>
        <begin position="39"/>
        <end position="49"/>
    </location>
</feature>
<proteinExistence type="predicted"/>
<protein>
    <submittedName>
        <fullName evidence="2">Uncharacterized protein</fullName>
    </submittedName>
</protein>
<dbReference type="EMBL" id="OW240924">
    <property type="protein sequence ID" value="CAH2327132.1"/>
    <property type="molecule type" value="Genomic_DNA"/>
</dbReference>
<dbReference type="Proteomes" id="UP001295444">
    <property type="component" value="Chromosome 13"/>
</dbReference>
<evidence type="ECO:0000256" key="1">
    <source>
        <dbReference type="SAM" id="MobiDB-lite"/>
    </source>
</evidence>
<dbReference type="AlphaFoldDB" id="A0AAD1TIF4"/>
<evidence type="ECO:0000313" key="3">
    <source>
        <dbReference type="Proteomes" id="UP001295444"/>
    </source>
</evidence>
<dbReference type="InterPro" id="IPR042566">
    <property type="entry name" value="L1_C"/>
</dbReference>
<accession>A0AAD1TIF4</accession>
<dbReference type="Gene3D" id="3.30.250.20">
    <property type="entry name" value="L1 transposable element, C-terminal domain"/>
    <property type="match status" value="1"/>
</dbReference>
<organism evidence="2 3">
    <name type="scientific">Pelobates cultripes</name>
    <name type="common">Western spadefoot toad</name>
    <dbReference type="NCBI Taxonomy" id="61616"/>
    <lineage>
        <taxon>Eukaryota</taxon>
        <taxon>Metazoa</taxon>
        <taxon>Chordata</taxon>
        <taxon>Craniata</taxon>
        <taxon>Vertebrata</taxon>
        <taxon>Euteleostomi</taxon>
        <taxon>Amphibia</taxon>
        <taxon>Batrachia</taxon>
        <taxon>Anura</taxon>
        <taxon>Pelobatoidea</taxon>
        <taxon>Pelobatidae</taxon>
        <taxon>Pelobates</taxon>
    </lineage>
</organism>
<feature type="compositionally biased region" description="Acidic residues" evidence="1">
    <location>
        <begin position="10"/>
        <end position="20"/>
    </location>
</feature>
<keyword evidence="3" id="KW-1185">Reference proteome</keyword>
<feature type="region of interest" description="Disordered" evidence="1">
    <location>
        <begin position="1"/>
        <end position="49"/>
    </location>
</feature>
<evidence type="ECO:0000313" key="2">
    <source>
        <dbReference type="EMBL" id="CAH2327132.1"/>
    </source>
</evidence>